<keyword evidence="2" id="KW-1133">Transmembrane helix</keyword>
<reference evidence="3 4" key="1">
    <citation type="journal article" date="2019" name="Nat. Ecol. Evol.">
        <title>Megaphylogeny resolves global patterns of mushroom evolution.</title>
        <authorList>
            <person name="Varga T."/>
            <person name="Krizsan K."/>
            <person name="Foldi C."/>
            <person name="Dima B."/>
            <person name="Sanchez-Garcia M."/>
            <person name="Sanchez-Ramirez S."/>
            <person name="Szollosi G.J."/>
            <person name="Szarkandi J.G."/>
            <person name="Papp V."/>
            <person name="Albert L."/>
            <person name="Andreopoulos W."/>
            <person name="Angelini C."/>
            <person name="Antonin V."/>
            <person name="Barry K.W."/>
            <person name="Bougher N.L."/>
            <person name="Buchanan P."/>
            <person name="Buyck B."/>
            <person name="Bense V."/>
            <person name="Catcheside P."/>
            <person name="Chovatia M."/>
            <person name="Cooper J."/>
            <person name="Damon W."/>
            <person name="Desjardin D."/>
            <person name="Finy P."/>
            <person name="Geml J."/>
            <person name="Haridas S."/>
            <person name="Hughes K."/>
            <person name="Justo A."/>
            <person name="Karasinski D."/>
            <person name="Kautmanova I."/>
            <person name="Kiss B."/>
            <person name="Kocsube S."/>
            <person name="Kotiranta H."/>
            <person name="LaButti K.M."/>
            <person name="Lechner B.E."/>
            <person name="Liimatainen K."/>
            <person name="Lipzen A."/>
            <person name="Lukacs Z."/>
            <person name="Mihaltcheva S."/>
            <person name="Morgado L.N."/>
            <person name="Niskanen T."/>
            <person name="Noordeloos M.E."/>
            <person name="Ohm R.A."/>
            <person name="Ortiz-Santana B."/>
            <person name="Ovrebo C."/>
            <person name="Racz N."/>
            <person name="Riley R."/>
            <person name="Savchenko A."/>
            <person name="Shiryaev A."/>
            <person name="Soop K."/>
            <person name="Spirin V."/>
            <person name="Szebenyi C."/>
            <person name="Tomsovsky M."/>
            <person name="Tulloss R.E."/>
            <person name="Uehling J."/>
            <person name="Grigoriev I.V."/>
            <person name="Vagvolgyi C."/>
            <person name="Papp T."/>
            <person name="Martin F.M."/>
            <person name="Miettinen O."/>
            <person name="Hibbett D.S."/>
            <person name="Nagy L.G."/>
        </authorList>
    </citation>
    <scope>NUCLEOTIDE SEQUENCE [LARGE SCALE GENOMIC DNA]</scope>
    <source>
        <strain evidence="3 4">CBS 121175</strain>
    </source>
</reference>
<gene>
    <name evidence="3" type="ORF">FA15DRAFT_672188</name>
</gene>
<proteinExistence type="predicted"/>
<dbReference type="Proteomes" id="UP000307440">
    <property type="component" value="Unassembled WGS sequence"/>
</dbReference>
<keyword evidence="2" id="KW-0472">Membrane</keyword>
<name>A0A5C3KP00_COPMA</name>
<accession>A0A5C3KP00</accession>
<evidence type="ECO:0000256" key="2">
    <source>
        <dbReference type="SAM" id="Phobius"/>
    </source>
</evidence>
<protein>
    <submittedName>
        <fullName evidence="3">Uncharacterized protein</fullName>
    </submittedName>
</protein>
<dbReference type="OrthoDB" id="3265172at2759"/>
<dbReference type="EMBL" id="ML210257">
    <property type="protein sequence ID" value="TFK21817.1"/>
    <property type="molecule type" value="Genomic_DNA"/>
</dbReference>
<keyword evidence="4" id="KW-1185">Reference proteome</keyword>
<evidence type="ECO:0000313" key="3">
    <source>
        <dbReference type="EMBL" id="TFK21817.1"/>
    </source>
</evidence>
<dbReference type="AlphaFoldDB" id="A0A5C3KP00"/>
<feature type="transmembrane region" description="Helical" evidence="2">
    <location>
        <begin position="171"/>
        <end position="191"/>
    </location>
</feature>
<sequence length="198" mass="22129">MSKLRKQPAAHPSPNGSPVKSVVSSARDLSRNLAKTQNESVLFEYKALTVGEQYWSARALKAEALLEVQATHHREVKTMNYSQEIKISRDMTLMKQQHEAKHALLEKVVVILLGAIVVLVLVIIYLATQQVHVSQSQRQCLVGMPSHFTIPILSPFTSVVEKNSSVIGTRVLALVVIVAGLLAFFVFRHWFNSRRPAH</sequence>
<keyword evidence="2" id="KW-0812">Transmembrane</keyword>
<feature type="region of interest" description="Disordered" evidence="1">
    <location>
        <begin position="1"/>
        <end position="22"/>
    </location>
</feature>
<organism evidence="3 4">
    <name type="scientific">Coprinopsis marcescibilis</name>
    <name type="common">Agaric fungus</name>
    <name type="synonym">Psathyrella marcescibilis</name>
    <dbReference type="NCBI Taxonomy" id="230819"/>
    <lineage>
        <taxon>Eukaryota</taxon>
        <taxon>Fungi</taxon>
        <taxon>Dikarya</taxon>
        <taxon>Basidiomycota</taxon>
        <taxon>Agaricomycotina</taxon>
        <taxon>Agaricomycetes</taxon>
        <taxon>Agaricomycetidae</taxon>
        <taxon>Agaricales</taxon>
        <taxon>Agaricineae</taxon>
        <taxon>Psathyrellaceae</taxon>
        <taxon>Coprinopsis</taxon>
    </lineage>
</organism>
<evidence type="ECO:0000313" key="4">
    <source>
        <dbReference type="Proteomes" id="UP000307440"/>
    </source>
</evidence>
<feature type="transmembrane region" description="Helical" evidence="2">
    <location>
        <begin position="104"/>
        <end position="127"/>
    </location>
</feature>
<evidence type="ECO:0000256" key="1">
    <source>
        <dbReference type="SAM" id="MobiDB-lite"/>
    </source>
</evidence>